<protein>
    <recommendedName>
        <fullName evidence="4">Helix-turn-helix domain-containing protein</fullName>
    </recommendedName>
</protein>
<organism evidence="2 3">
    <name type="scientific">Brevundimonas albigilva</name>
    <dbReference type="NCBI Taxonomy" id="1312364"/>
    <lineage>
        <taxon>Bacteria</taxon>
        <taxon>Pseudomonadati</taxon>
        <taxon>Pseudomonadota</taxon>
        <taxon>Alphaproteobacteria</taxon>
        <taxon>Caulobacterales</taxon>
        <taxon>Caulobacteraceae</taxon>
        <taxon>Brevundimonas</taxon>
    </lineage>
</organism>
<reference evidence="2" key="1">
    <citation type="submission" date="2022-05" db="EMBL/GenBank/DDBJ databases">
        <title>Brevundimonas albigilva TT17 genome sequence.</title>
        <authorList>
            <person name="Lee K."/>
            <person name="Son H."/>
        </authorList>
    </citation>
    <scope>NUCLEOTIDE SEQUENCE</scope>
    <source>
        <strain evidence="2">TT17</strain>
    </source>
</reference>
<evidence type="ECO:0000256" key="1">
    <source>
        <dbReference type="SAM" id="MobiDB-lite"/>
    </source>
</evidence>
<dbReference type="RefSeq" id="WP_249751725.1">
    <property type="nucleotide sequence ID" value="NZ_CP097298.1"/>
</dbReference>
<evidence type="ECO:0000313" key="3">
    <source>
        <dbReference type="Proteomes" id="UP001055429"/>
    </source>
</evidence>
<name>A0ABY4SK28_9CAUL</name>
<sequence>MTVVGLSNIAARLGVSPRTAKRLAKTGDLSTRLVDRRRIASRQVIENFRLDREALSSWEGEGGALRCQMPDQPFPHHQRSPQ</sequence>
<dbReference type="EMBL" id="CP097649">
    <property type="protein sequence ID" value="URI15327.1"/>
    <property type="molecule type" value="Genomic_DNA"/>
</dbReference>
<accession>A0ABY4SK28</accession>
<evidence type="ECO:0000313" key="2">
    <source>
        <dbReference type="EMBL" id="URI15327.1"/>
    </source>
</evidence>
<evidence type="ECO:0008006" key="4">
    <source>
        <dbReference type="Google" id="ProtNLM"/>
    </source>
</evidence>
<dbReference type="Proteomes" id="UP001055429">
    <property type="component" value="Chromosome"/>
</dbReference>
<keyword evidence="3" id="KW-1185">Reference proteome</keyword>
<proteinExistence type="predicted"/>
<feature type="region of interest" description="Disordered" evidence="1">
    <location>
        <begin position="63"/>
        <end position="82"/>
    </location>
</feature>
<gene>
    <name evidence="2" type="ORF">M8231_16305</name>
</gene>